<name>A0AAQ4FB79_AMBAM</name>
<accession>A0AAQ4FB79</accession>
<comment type="caution">
    <text evidence="2">The sequence shown here is derived from an EMBL/GenBank/DDBJ whole genome shotgun (WGS) entry which is preliminary data.</text>
</comment>
<evidence type="ECO:0000313" key="3">
    <source>
        <dbReference type="Proteomes" id="UP001321473"/>
    </source>
</evidence>
<dbReference type="AlphaFoldDB" id="A0AAQ4FB79"/>
<feature type="non-terminal residue" evidence="2">
    <location>
        <position position="103"/>
    </location>
</feature>
<organism evidence="2 3">
    <name type="scientific">Amblyomma americanum</name>
    <name type="common">Lone star tick</name>
    <dbReference type="NCBI Taxonomy" id="6943"/>
    <lineage>
        <taxon>Eukaryota</taxon>
        <taxon>Metazoa</taxon>
        <taxon>Ecdysozoa</taxon>
        <taxon>Arthropoda</taxon>
        <taxon>Chelicerata</taxon>
        <taxon>Arachnida</taxon>
        <taxon>Acari</taxon>
        <taxon>Parasitiformes</taxon>
        <taxon>Ixodida</taxon>
        <taxon>Ixodoidea</taxon>
        <taxon>Ixodidae</taxon>
        <taxon>Amblyomminae</taxon>
        <taxon>Amblyomma</taxon>
    </lineage>
</organism>
<sequence length="103" mass="11634">MAATVLYEDDAKFQEKVASYVNVIKGDGDELLRTVENMEGILTHENPEERVAGVKFITLIIQGLPQRCLSNSQATTLVRYYVNKLEDQPSMVPFVIRGLYELV</sequence>
<evidence type="ECO:0000313" key="2">
    <source>
        <dbReference type="EMBL" id="KAK8783858.1"/>
    </source>
</evidence>
<protein>
    <recommendedName>
        <fullName evidence="1">MMS19 N-terminal domain-containing protein</fullName>
    </recommendedName>
</protein>
<dbReference type="Proteomes" id="UP001321473">
    <property type="component" value="Unassembled WGS sequence"/>
</dbReference>
<reference evidence="2 3" key="1">
    <citation type="journal article" date="2023" name="Arcadia Sci">
        <title>De novo assembly of a long-read Amblyomma americanum tick genome.</title>
        <authorList>
            <person name="Chou S."/>
            <person name="Poskanzer K.E."/>
            <person name="Rollins M."/>
            <person name="Thuy-Boun P.S."/>
        </authorList>
    </citation>
    <scope>NUCLEOTIDE SEQUENCE [LARGE SCALE GENOMIC DNA]</scope>
    <source>
        <strain evidence="2">F_SG_1</strain>
        <tissue evidence="2">Salivary glands</tissue>
    </source>
</reference>
<proteinExistence type="predicted"/>
<gene>
    <name evidence="2" type="ORF">V5799_009778</name>
</gene>
<feature type="domain" description="MMS19 N-terminal" evidence="1">
    <location>
        <begin position="35"/>
        <end position="103"/>
    </location>
</feature>
<dbReference type="EMBL" id="JARKHS020005106">
    <property type="protein sequence ID" value="KAK8783858.1"/>
    <property type="molecule type" value="Genomic_DNA"/>
</dbReference>
<evidence type="ECO:0000259" key="1">
    <source>
        <dbReference type="Pfam" id="PF14500"/>
    </source>
</evidence>
<dbReference type="Pfam" id="PF14500">
    <property type="entry name" value="MMS19_N"/>
    <property type="match status" value="1"/>
</dbReference>
<dbReference type="InterPro" id="IPR029240">
    <property type="entry name" value="MMS19_N"/>
</dbReference>
<keyword evidence="3" id="KW-1185">Reference proteome</keyword>